<evidence type="ECO:0008006" key="2">
    <source>
        <dbReference type="Google" id="ProtNLM"/>
    </source>
</evidence>
<sequence length="165" mass="17589">MTAPVRSTVSTSSSVDEVFDVLTSAGWVERRASRFRDGSTLVRREQRPDGALLVEVSRELPQGAPGFLTRFLPADGRVLQTDEWAPPDGSGTRSGTWQVVVPGAPARMGGTLRVQPSGTGCDYVVQGEVRVSVPLVGGRAEAFLADVVARLGRAEGELLQQALRS</sequence>
<dbReference type="EMBL" id="CADCUB010000051">
    <property type="protein sequence ID" value="CAA9316990.1"/>
    <property type="molecule type" value="Genomic_DNA"/>
</dbReference>
<name>A0A6J4KWI2_9ACTN</name>
<protein>
    <recommendedName>
        <fullName evidence="2">DUF2505 domain-containing protein</fullName>
    </recommendedName>
</protein>
<reference evidence="1" key="1">
    <citation type="submission" date="2020-02" db="EMBL/GenBank/DDBJ databases">
        <authorList>
            <person name="Meier V. D."/>
        </authorList>
    </citation>
    <scope>NUCLEOTIDE SEQUENCE</scope>
    <source>
        <strain evidence="1">AVDCRST_MAG07</strain>
    </source>
</reference>
<gene>
    <name evidence="1" type="ORF">AVDCRST_MAG07-945</name>
</gene>
<organism evidence="1">
    <name type="scientific">uncultured Frankineae bacterium</name>
    <dbReference type="NCBI Taxonomy" id="437475"/>
    <lineage>
        <taxon>Bacteria</taxon>
        <taxon>Bacillati</taxon>
        <taxon>Actinomycetota</taxon>
        <taxon>Actinomycetes</taxon>
        <taxon>Frankiales</taxon>
        <taxon>environmental samples</taxon>
    </lineage>
</organism>
<accession>A0A6J4KWI2</accession>
<dbReference type="AlphaFoldDB" id="A0A6J4KWI2"/>
<proteinExistence type="predicted"/>
<evidence type="ECO:0000313" key="1">
    <source>
        <dbReference type="EMBL" id="CAA9316990.1"/>
    </source>
</evidence>
<dbReference type="Pfam" id="PF10698">
    <property type="entry name" value="DUF2505"/>
    <property type="match status" value="1"/>
</dbReference>
<dbReference type="InterPro" id="IPR019639">
    <property type="entry name" value="DUF2505"/>
</dbReference>